<organism evidence="1 2">
    <name type="scientific">Acinetobacter seifertii</name>
    <dbReference type="NCBI Taxonomy" id="1530123"/>
    <lineage>
        <taxon>Bacteria</taxon>
        <taxon>Pseudomonadati</taxon>
        <taxon>Pseudomonadota</taxon>
        <taxon>Gammaproteobacteria</taxon>
        <taxon>Moraxellales</taxon>
        <taxon>Moraxellaceae</taxon>
        <taxon>Acinetobacter</taxon>
        <taxon>Acinetobacter calcoaceticus/baumannii complex</taxon>
    </lineage>
</organism>
<name>A0A7H2PMR1_9GAMM</name>
<evidence type="ECO:0000313" key="2">
    <source>
        <dbReference type="Proteomes" id="UP000516862"/>
    </source>
</evidence>
<dbReference type="EMBL" id="CP061561">
    <property type="protein sequence ID" value="QNX04144.1"/>
    <property type="molecule type" value="Genomic_DNA"/>
</dbReference>
<protein>
    <submittedName>
        <fullName evidence="1">Uncharacterized protein</fullName>
    </submittedName>
</protein>
<reference evidence="1 2" key="2">
    <citation type="submission" date="2020-09" db="EMBL/GenBank/DDBJ databases">
        <authorList>
            <person name="Chen F.-J."/>
            <person name="Lee Y.-T."/>
        </authorList>
    </citation>
    <scope>NUCLEOTIDE SEQUENCE [LARGE SCALE GENOMIC DNA]</scope>
    <source>
        <strain evidence="1 2">AS73</strain>
    </source>
</reference>
<dbReference type="RefSeq" id="WP_151685805.1">
    <property type="nucleotide sequence ID" value="NZ_BKEE01000063.1"/>
</dbReference>
<dbReference type="AlphaFoldDB" id="A0A7H2PMR1"/>
<reference evidence="2" key="1">
    <citation type="submission" date="2020-09" db="EMBL/GenBank/DDBJ databases">
        <title>Clinical and molecular characterization of Acinetobacter seifertii in Taiwan.</title>
        <authorList>
            <person name="Li L.-H."/>
            <person name="Yang Y.-S."/>
            <person name="Sun J.-R."/>
            <person name="Huang T.-W."/>
            <person name="Huang W.-C."/>
            <person name="Wang Y.-C."/>
            <person name="Kuo T.-H."/>
            <person name="Kuo S.-C."/>
            <person name="Chen T.-L."/>
        </authorList>
    </citation>
    <scope>NUCLEOTIDE SEQUENCE [LARGE SCALE GENOMIC DNA]</scope>
    <source>
        <strain evidence="2">AS73</strain>
    </source>
</reference>
<gene>
    <name evidence="1" type="ORF">IC796_12180</name>
</gene>
<sequence length="149" mass="17854">MNLIKDIEEFCRKYEIDFSTMPLHLTDEINEFMSPLWQGTTGKMNWEITNTDFLKLSFPNKIDNTVINKIVSNLKFKLLNEESVYLYFSGSEPVIKINANEFFLNLFNFMDEFCFLDFIYFLDWEGYQKKEKYMNIIELSIFDYICGTI</sequence>
<dbReference type="Proteomes" id="UP000516862">
    <property type="component" value="Chromosome"/>
</dbReference>
<accession>A0A7H2PMR1</accession>
<evidence type="ECO:0000313" key="1">
    <source>
        <dbReference type="EMBL" id="QNX04144.1"/>
    </source>
</evidence>
<proteinExistence type="predicted"/>